<protein>
    <submittedName>
        <fullName evidence="4">Enoyl-CoA hydratase/isomerase</fullName>
        <ecNumber evidence="4">4.2.1.55</ecNumber>
    </submittedName>
</protein>
<evidence type="ECO:0000256" key="1">
    <source>
        <dbReference type="ARBA" id="ARBA00005254"/>
    </source>
</evidence>
<dbReference type="InterPro" id="IPR018376">
    <property type="entry name" value="Enoyl-CoA_hyd/isom_CS"/>
</dbReference>
<dbReference type="EMBL" id="CP002281">
    <property type="protein sequence ID" value="ADO82065.1"/>
    <property type="molecule type" value="Genomic_DNA"/>
</dbReference>
<comment type="similarity">
    <text evidence="1 3">Belongs to the enoyl-CoA hydratase/isomerase family.</text>
</comment>
<evidence type="ECO:0000256" key="2">
    <source>
        <dbReference type="ARBA" id="ARBA00023239"/>
    </source>
</evidence>
<dbReference type="PANTHER" id="PTHR11941">
    <property type="entry name" value="ENOYL-COA HYDRATASE-RELATED"/>
    <property type="match status" value="1"/>
</dbReference>
<evidence type="ECO:0000313" key="5">
    <source>
        <dbReference type="Proteomes" id="UP000006875"/>
    </source>
</evidence>
<dbReference type="KEGG" id="ipo:Ilyop_0276"/>
<dbReference type="OrthoDB" id="9775794at2"/>
<accession>E3HAR4</accession>
<dbReference type="GO" id="GO:0006635">
    <property type="term" value="P:fatty acid beta-oxidation"/>
    <property type="evidence" value="ECO:0007669"/>
    <property type="project" value="TreeGrafter"/>
</dbReference>
<dbReference type="GO" id="GO:0016836">
    <property type="term" value="F:hydro-lyase activity"/>
    <property type="evidence" value="ECO:0007669"/>
    <property type="project" value="UniProtKB-ARBA"/>
</dbReference>
<dbReference type="RefSeq" id="WP_013386736.1">
    <property type="nucleotide sequence ID" value="NC_014632.1"/>
</dbReference>
<dbReference type="eggNOG" id="COG1024">
    <property type="taxonomic scope" value="Bacteria"/>
</dbReference>
<dbReference type="FunFam" id="3.90.226.10:FF:000009">
    <property type="entry name" value="Carnitinyl-CoA dehydratase"/>
    <property type="match status" value="1"/>
</dbReference>
<name>E3HAR4_ILYPC</name>
<dbReference type="PROSITE" id="PS00166">
    <property type="entry name" value="ENOYL_COA_HYDRATASE"/>
    <property type="match status" value="1"/>
</dbReference>
<keyword evidence="5" id="KW-1185">Reference proteome</keyword>
<dbReference type="InterPro" id="IPR014748">
    <property type="entry name" value="Enoyl-CoA_hydra_C"/>
</dbReference>
<dbReference type="Gene3D" id="1.10.12.10">
    <property type="entry name" value="Lyase 2-enoyl-coa Hydratase, Chain A, domain 2"/>
    <property type="match status" value="1"/>
</dbReference>
<dbReference type="SUPFAM" id="SSF52096">
    <property type="entry name" value="ClpP/crotonase"/>
    <property type="match status" value="1"/>
</dbReference>
<reference evidence="4 5" key="1">
    <citation type="journal article" date="2010" name="Stand. Genomic Sci.">
        <title>Complete genome sequence of Ilyobacter polytropus type strain (CuHbu1).</title>
        <authorList>
            <person name="Sikorski J."/>
            <person name="Chertkov O."/>
            <person name="Lapidus A."/>
            <person name="Nolan M."/>
            <person name="Lucas S."/>
            <person name="Del Rio T.G."/>
            <person name="Tice H."/>
            <person name="Cheng J.F."/>
            <person name="Tapia R."/>
            <person name="Han C."/>
            <person name="Goodwin L."/>
            <person name="Pitluck S."/>
            <person name="Liolios K."/>
            <person name="Ivanova N."/>
            <person name="Mavromatis K."/>
            <person name="Mikhailova N."/>
            <person name="Pati A."/>
            <person name="Chen A."/>
            <person name="Palaniappan K."/>
            <person name="Land M."/>
            <person name="Hauser L."/>
            <person name="Chang Y.J."/>
            <person name="Jeffries C.D."/>
            <person name="Brambilla E."/>
            <person name="Yasawong M."/>
            <person name="Rohde M."/>
            <person name="Pukall R."/>
            <person name="Spring S."/>
            <person name="Goker M."/>
            <person name="Woyke T."/>
            <person name="Bristow J."/>
            <person name="Eisen J.A."/>
            <person name="Markowitz V."/>
            <person name="Hugenholtz P."/>
            <person name="Kyrpides N.C."/>
            <person name="Klenk H.P."/>
        </authorList>
    </citation>
    <scope>NUCLEOTIDE SEQUENCE [LARGE SCALE GENOMIC DNA]</scope>
    <source>
        <strain evidence="5">ATCC 51220 / DSM 2926 / LMG 16218 / CuHBu1</strain>
    </source>
</reference>
<dbReference type="AlphaFoldDB" id="E3HAR4"/>
<dbReference type="InterPro" id="IPR001753">
    <property type="entry name" value="Enoyl-CoA_hydra/iso"/>
</dbReference>
<proteinExistence type="inferred from homology"/>
<dbReference type="CDD" id="cd06558">
    <property type="entry name" value="crotonase-like"/>
    <property type="match status" value="1"/>
</dbReference>
<organism evidence="4 5">
    <name type="scientific">Ilyobacter polytropus (strain ATCC 51220 / DSM 2926 / LMG 16218 / CuHBu1)</name>
    <dbReference type="NCBI Taxonomy" id="572544"/>
    <lineage>
        <taxon>Bacteria</taxon>
        <taxon>Fusobacteriati</taxon>
        <taxon>Fusobacteriota</taxon>
        <taxon>Fusobacteriia</taxon>
        <taxon>Fusobacteriales</taxon>
        <taxon>Fusobacteriaceae</taxon>
        <taxon>Ilyobacter</taxon>
    </lineage>
</organism>
<dbReference type="STRING" id="572544.Ilyop_0276"/>
<evidence type="ECO:0000313" key="4">
    <source>
        <dbReference type="EMBL" id="ADO82065.1"/>
    </source>
</evidence>
<evidence type="ECO:0000256" key="3">
    <source>
        <dbReference type="RuleBase" id="RU003707"/>
    </source>
</evidence>
<gene>
    <name evidence="4" type="ordered locus">Ilyop_0276</name>
</gene>
<dbReference type="HOGENOM" id="CLU_009834_7_6_0"/>
<dbReference type="Gene3D" id="3.90.226.10">
    <property type="entry name" value="2-enoyl-CoA Hydratase, Chain A, domain 1"/>
    <property type="match status" value="1"/>
</dbReference>
<dbReference type="Proteomes" id="UP000006875">
    <property type="component" value="Chromosome"/>
</dbReference>
<dbReference type="EC" id="4.2.1.55" evidence="4"/>
<dbReference type="InterPro" id="IPR029045">
    <property type="entry name" value="ClpP/crotonase-like_dom_sf"/>
</dbReference>
<dbReference type="Pfam" id="PF00378">
    <property type="entry name" value="ECH_1"/>
    <property type="match status" value="1"/>
</dbReference>
<dbReference type="PANTHER" id="PTHR11941:SF54">
    <property type="entry name" value="ENOYL-COA HYDRATASE, MITOCHONDRIAL"/>
    <property type="match status" value="1"/>
</dbReference>
<dbReference type="FunFam" id="1.10.12.10:FF:000001">
    <property type="entry name" value="Probable enoyl-CoA hydratase, mitochondrial"/>
    <property type="match status" value="1"/>
</dbReference>
<sequence>MKYKNLIIEINKNICIIKINRPQALNALNIETITEIHNCFKELEKNDNVDIIIIMGEGKAFVAGADISYMKNLNAVEAKEFGLSGINAFNAIENSKKIVIAALNGFTLGGGCELAMACDIRIASTKVKIGQPEVSLGITPGFGGTQRLPRLVGVAKAKELIYTGNIIDAQEAESIGLVNKVVEPEFLMEEVLGMANKILENAKFAVRYSKEAIDKGLQVDKTTGMFIESSLFGLCFSTDDQQEGMLSFLEKRKAVFKDK</sequence>
<keyword evidence="2 4" id="KW-0456">Lyase</keyword>